<feature type="binding site" evidence="4 5">
    <location>
        <position position="292"/>
    </location>
    <ligand>
        <name>S-adenosyl-L-methionine</name>
        <dbReference type="ChEBI" id="CHEBI:59789"/>
    </ligand>
</feature>
<dbReference type="EMBL" id="CP064782">
    <property type="protein sequence ID" value="QWT48661.1"/>
    <property type="molecule type" value="Genomic_DNA"/>
</dbReference>
<evidence type="ECO:0000256" key="5">
    <source>
        <dbReference type="PROSITE-ProRule" id="PRU01024"/>
    </source>
</evidence>
<keyword evidence="4" id="KW-0479">Metal-binding</keyword>
<evidence type="ECO:0000259" key="7">
    <source>
        <dbReference type="Pfam" id="PF13847"/>
    </source>
</evidence>
<dbReference type="NCBIfam" id="NF009639">
    <property type="entry name" value="PRK13168.1"/>
    <property type="match status" value="1"/>
</dbReference>
<dbReference type="KEGG" id="aiq:Azoinq_12550"/>
<keyword evidence="9" id="KW-1185">Reference proteome</keyword>
<feature type="binding site" evidence="4 5">
    <location>
        <position position="362"/>
    </location>
    <ligand>
        <name>S-adenosyl-L-methionine</name>
        <dbReference type="ChEBI" id="CHEBI:59789"/>
    </ligand>
</feature>
<dbReference type="Pfam" id="PF13847">
    <property type="entry name" value="Methyltransf_31"/>
    <property type="match status" value="1"/>
</dbReference>
<dbReference type="GO" id="GO:0005506">
    <property type="term" value="F:iron ion binding"/>
    <property type="evidence" value="ECO:0007669"/>
    <property type="project" value="UniProtKB-UniRule"/>
</dbReference>
<feature type="binding site" evidence="4">
    <location>
        <position position="154"/>
    </location>
    <ligand>
        <name>[4Fe-4S] cluster</name>
        <dbReference type="ChEBI" id="CHEBI:49883"/>
    </ligand>
</feature>
<keyword evidence="4" id="KW-0408">Iron</keyword>
<dbReference type="GO" id="GO:0070041">
    <property type="term" value="F:rRNA (uridine-C5-)-methyltransferase activity"/>
    <property type="evidence" value="ECO:0007669"/>
    <property type="project" value="UniProtKB-UniRule"/>
</dbReference>
<feature type="binding site" evidence="4">
    <location>
        <position position="341"/>
    </location>
    <ligand>
        <name>S-adenosyl-L-methionine</name>
        <dbReference type="ChEBI" id="CHEBI:59789"/>
    </ligand>
</feature>
<feature type="active site" description="Nucleophile" evidence="4 5">
    <location>
        <position position="388"/>
    </location>
</feature>
<dbReference type="PROSITE" id="PS51687">
    <property type="entry name" value="SAM_MT_RNA_M5U"/>
    <property type="match status" value="1"/>
</dbReference>
<dbReference type="InterPro" id="IPR030390">
    <property type="entry name" value="MeTrfase_TrmA_AS"/>
</dbReference>
<dbReference type="GO" id="GO:0051539">
    <property type="term" value="F:4 iron, 4 sulfur cluster binding"/>
    <property type="evidence" value="ECO:0007669"/>
    <property type="project" value="UniProtKB-KW"/>
</dbReference>
<evidence type="ECO:0000256" key="3">
    <source>
        <dbReference type="ARBA" id="ARBA00022691"/>
    </source>
</evidence>
<proteinExistence type="inferred from homology"/>
<dbReference type="InterPro" id="IPR001566">
    <property type="entry name" value="23S_rRNA_MeTrfase_RlmD"/>
</dbReference>
<feature type="binding site" evidence="4">
    <location>
        <position position="75"/>
    </location>
    <ligand>
        <name>[4Fe-4S] cluster</name>
        <dbReference type="ChEBI" id="CHEBI:49883"/>
    </ligand>
</feature>
<evidence type="ECO:0000313" key="8">
    <source>
        <dbReference type="EMBL" id="QWT48661.1"/>
    </source>
</evidence>
<organism evidence="8 9">
    <name type="scientific">Azospira inquinata</name>
    <dbReference type="NCBI Taxonomy" id="2785627"/>
    <lineage>
        <taxon>Bacteria</taxon>
        <taxon>Pseudomonadati</taxon>
        <taxon>Pseudomonadota</taxon>
        <taxon>Betaproteobacteria</taxon>
        <taxon>Rhodocyclales</taxon>
        <taxon>Rhodocyclaceae</taxon>
        <taxon>Azospira</taxon>
    </lineage>
</organism>
<dbReference type="Proteomes" id="UP000683428">
    <property type="component" value="Chromosome"/>
</dbReference>
<dbReference type="PROSITE" id="PS01231">
    <property type="entry name" value="TRMA_2"/>
    <property type="match status" value="1"/>
</dbReference>
<comment type="function">
    <text evidence="4">Catalyzes the formation of 5-methyl-uridine at position 1939 (m5U1939) in 23S rRNA.</text>
</comment>
<accession>A0A975XUC7</accession>
<keyword evidence="1 4" id="KW-0489">Methyltransferase</keyword>
<dbReference type="PANTHER" id="PTHR11061">
    <property type="entry name" value="RNA M5U METHYLTRANSFERASE"/>
    <property type="match status" value="1"/>
</dbReference>
<name>A0A975XUC7_9RHOO</name>
<dbReference type="CDD" id="cd02440">
    <property type="entry name" value="AdoMet_MTases"/>
    <property type="match status" value="1"/>
</dbReference>
<evidence type="ECO:0000256" key="2">
    <source>
        <dbReference type="ARBA" id="ARBA00022679"/>
    </source>
</evidence>
<dbReference type="HAMAP" id="MF_01010">
    <property type="entry name" value="23SrRNA_methyltr_RlmD"/>
    <property type="match status" value="1"/>
</dbReference>
<feature type="binding site" evidence="4">
    <location>
        <position position="72"/>
    </location>
    <ligand>
        <name>[4Fe-4S] cluster</name>
        <dbReference type="ChEBI" id="CHEBI:49883"/>
    </ligand>
</feature>
<reference evidence="8" key="1">
    <citation type="submission" date="2020-11" db="EMBL/GenBank/DDBJ databases">
        <title>Azospira inquinata sp. nov.</title>
        <authorList>
            <person name="Moe W.M."/>
            <person name="Mikes M.C."/>
        </authorList>
    </citation>
    <scope>NUCLEOTIDE SEQUENCE</scope>
    <source>
        <strain evidence="8">Azo-3</strain>
    </source>
</reference>
<evidence type="ECO:0000313" key="9">
    <source>
        <dbReference type="Proteomes" id="UP000683428"/>
    </source>
</evidence>
<dbReference type="GO" id="GO:0070475">
    <property type="term" value="P:rRNA base methylation"/>
    <property type="evidence" value="ECO:0007669"/>
    <property type="project" value="TreeGrafter"/>
</dbReference>
<keyword evidence="4" id="KW-0004">4Fe-4S</keyword>
<sequence length="459" mass="50568">MPVGIIESLDHDARGVTHLEGKTIFVEGALVGEKVEYASFRRKNSYELAETTRVIKASPFRAQPRCPHFGVCGGCSMQHLDHGAQVAAKQRVLEDNLWHIGRVRPEQLFPPIYGQPWGYRHRARLTVRMVQKKGGVLVGFHEKKSSYVADLQSCAILPPQISQLILPMRQMFSRLSIRERLPQVEVAVGAHCTVLVLRILESLNDGDEALLRQFADEHGVVLYLQPKGPESVYRFYPREAPDLTYELPEFDLSMGFAPTEFTQVNPAINRVLVRRAMSLLAPREGERVADMFCGLGNFTLPIARSGAQVTGIEGSQALVDRAGENAAANGLAERTRFGVANLFECTPESLAALGHFDKMLIDPPREGAIDLVKALGEDGPRRIVYVSCNPATLARDAAVLTHQQGYRFLGAGVVNMFPHTSHVESIALFERPEGFVRKLTVDPEGGEAVSPAAEATRGE</sequence>
<evidence type="ECO:0000256" key="1">
    <source>
        <dbReference type="ARBA" id="ARBA00022603"/>
    </source>
</evidence>
<comment type="catalytic activity">
    <reaction evidence="4">
        <text>uridine(1939) in 23S rRNA + S-adenosyl-L-methionine = 5-methyluridine(1939) in 23S rRNA + S-adenosyl-L-homocysteine + H(+)</text>
        <dbReference type="Rhea" id="RHEA:42908"/>
        <dbReference type="Rhea" id="RHEA-COMP:10278"/>
        <dbReference type="Rhea" id="RHEA-COMP:10279"/>
        <dbReference type="ChEBI" id="CHEBI:15378"/>
        <dbReference type="ChEBI" id="CHEBI:57856"/>
        <dbReference type="ChEBI" id="CHEBI:59789"/>
        <dbReference type="ChEBI" id="CHEBI:65315"/>
        <dbReference type="ChEBI" id="CHEBI:74447"/>
        <dbReference type="EC" id="2.1.1.190"/>
    </reaction>
</comment>
<dbReference type="InterPro" id="IPR010280">
    <property type="entry name" value="U5_MeTrfase_fam"/>
</dbReference>
<protein>
    <recommendedName>
        <fullName evidence="4">23S rRNA (uracil(1939)-C(5))-methyltransferase RlmD</fullName>
        <ecNumber evidence="4">2.1.1.190</ecNumber>
    </recommendedName>
    <alternativeName>
        <fullName evidence="4">23S rRNA(m5U1939)-methyltransferase</fullName>
    </alternativeName>
</protein>
<feature type="binding site" evidence="4">
    <location>
        <position position="297"/>
    </location>
    <ligand>
        <name>S-adenosyl-L-methionine</name>
        <dbReference type="ChEBI" id="CHEBI:59789"/>
    </ligand>
</feature>
<keyword evidence="2 4" id="KW-0808">Transferase</keyword>
<feature type="binding site" evidence="4">
    <location>
        <position position="66"/>
    </location>
    <ligand>
        <name>[4Fe-4S] cluster</name>
        <dbReference type="ChEBI" id="CHEBI:49883"/>
    </ligand>
</feature>
<dbReference type="EC" id="2.1.1.190" evidence="4"/>
<dbReference type="AlphaFoldDB" id="A0A975XUC7"/>
<dbReference type="RefSeq" id="WP_216128580.1">
    <property type="nucleotide sequence ID" value="NZ_CP064782.1"/>
</dbReference>
<feature type="active site" evidence="6">
    <location>
        <position position="388"/>
    </location>
</feature>
<keyword evidence="4" id="KW-0698">rRNA processing</keyword>
<dbReference type="PANTHER" id="PTHR11061:SF49">
    <property type="entry name" value="23S RRNA (URACIL(1939)-C(5))-METHYLTRANSFERASE RLMD"/>
    <property type="match status" value="1"/>
</dbReference>
<evidence type="ECO:0000256" key="4">
    <source>
        <dbReference type="HAMAP-Rule" id="MF_01010"/>
    </source>
</evidence>
<keyword evidence="4" id="KW-0411">Iron-sulfur</keyword>
<evidence type="ECO:0000256" key="6">
    <source>
        <dbReference type="PROSITE-ProRule" id="PRU10015"/>
    </source>
</evidence>
<gene>
    <name evidence="4 8" type="primary">rlmD</name>
    <name evidence="8" type="ORF">Azoinq_12550</name>
</gene>
<feature type="binding site" evidence="4 5">
    <location>
        <position position="313"/>
    </location>
    <ligand>
        <name>S-adenosyl-L-methionine</name>
        <dbReference type="ChEBI" id="CHEBI:59789"/>
    </ligand>
</feature>
<comment type="similarity">
    <text evidence="4">Belongs to the class I-like SAM-binding methyltransferase superfamily. RNA M5U methyltransferase family. RlmD subfamily.</text>
</comment>
<dbReference type="PROSITE" id="PS01230">
    <property type="entry name" value="TRMA_1"/>
    <property type="match status" value="1"/>
</dbReference>
<dbReference type="NCBIfam" id="TIGR00479">
    <property type="entry name" value="rumA"/>
    <property type="match status" value="1"/>
</dbReference>
<feature type="domain" description="Methyltransferase" evidence="7">
    <location>
        <begin position="284"/>
        <end position="363"/>
    </location>
</feature>
<dbReference type="GO" id="GO:0003723">
    <property type="term" value="F:RNA binding"/>
    <property type="evidence" value="ECO:0007669"/>
    <property type="project" value="InterPro"/>
</dbReference>
<feature type="binding site" evidence="4 5">
    <location>
        <position position="263"/>
    </location>
    <ligand>
        <name>S-adenosyl-L-methionine</name>
        <dbReference type="ChEBI" id="CHEBI:59789"/>
    </ligand>
</feature>
<dbReference type="InterPro" id="IPR030391">
    <property type="entry name" value="MeTrfase_TrmA_CS"/>
</dbReference>
<dbReference type="InterPro" id="IPR025714">
    <property type="entry name" value="Methyltranfer_dom"/>
</dbReference>
<keyword evidence="3 4" id="KW-0949">S-adenosyl-L-methionine</keyword>